<dbReference type="InterPro" id="IPR017871">
    <property type="entry name" value="ABC_transporter-like_CS"/>
</dbReference>
<keyword evidence="6 10" id="KW-0067">ATP-binding</keyword>
<keyword evidence="3" id="KW-0813">Transport</keyword>
<dbReference type="InterPro" id="IPR050095">
    <property type="entry name" value="ECF_ABC_transporter_ATP-bd"/>
</dbReference>
<evidence type="ECO:0000256" key="3">
    <source>
        <dbReference type="ARBA" id="ARBA00022448"/>
    </source>
</evidence>
<feature type="domain" description="ABC transporter" evidence="9">
    <location>
        <begin position="7"/>
        <end position="240"/>
    </location>
</feature>
<gene>
    <name evidence="10" type="ORF">ENT73_06965</name>
</gene>
<evidence type="ECO:0000256" key="8">
    <source>
        <dbReference type="ARBA" id="ARBA00023136"/>
    </source>
</evidence>
<evidence type="ECO:0000256" key="4">
    <source>
        <dbReference type="ARBA" id="ARBA00022475"/>
    </source>
</evidence>
<accession>A0A832GNT3</accession>
<dbReference type="SUPFAM" id="SSF52540">
    <property type="entry name" value="P-loop containing nucleoside triphosphate hydrolases"/>
    <property type="match status" value="1"/>
</dbReference>
<evidence type="ECO:0000259" key="9">
    <source>
        <dbReference type="PROSITE" id="PS50893"/>
    </source>
</evidence>
<dbReference type="InterPro" id="IPR015856">
    <property type="entry name" value="ABC_transpr_CbiO/EcfA_su"/>
</dbReference>
<keyword evidence="8" id="KW-0472">Membrane</keyword>
<evidence type="ECO:0000256" key="1">
    <source>
        <dbReference type="ARBA" id="ARBA00004236"/>
    </source>
</evidence>
<name>A0A832GNT3_9BACT</name>
<dbReference type="Pfam" id="PF00005">
    <property type="entry name" value="ABC_tran"/>
    <property type="match status" value="1"/>
</dbReference>
<dbReference type="PROSITE" id="PS50893">
    <property type="entry name" value="ABC_TRANSPORTER_2"/>
    <property type="match status" value="1"/>
</dbReference>
<dbReference type="PANTHER" id="PTHR43553:SF24">
    <property type="entry name" value="ENERGY-COUPLING FACTOR TRANSPORTER ATP-BINDING PROTEIN ECFA1"/>
    <property type="match status" value="1"/>
</dbReference>
<proteinExistence type="inferred from homology"/>
<dbReference type="CDD" id="cd03225">
    <property type="entry name" value="ABC_cobalt_CbiO_domain1"/>
    <property type="match status" value="1"/>
</dbReference>
<dbReference type="GO" id="GO:0016887">
    <property type="term" value="F:ATP hydrolysis activity"/>
    <property type="evidence" value="ECO:0007669"/>
    <property type="project" value="InterPro"/>
</dbReference>
<comment type="similarity">
    <text evidence="2">Belongs to the ABC transporter superfamily.</text>
</comment>
<evidence type="ECO:0000313" key="10">
    <source>
        <dbReference type="EMBL" id="HGV55800.1"/>
    </source>
</evidence>
<comment type="subcellular location">
    <subcellularLocation>
        <location evidence="1">Cell membrane</location>
    </subcellularLocation>
</comment>
<comment type="caution">
    <text evidence="10">The sequence shown here is derived from an EMBL/GenBank/DDBJ whole genome shotgun (WGS) entry which is preliminary data.</text>
</comment>
<reference evidence="10" key="1">
    <citation type="journal article" date="2020" name="mSystems">
        <title>Genome- and Community-Level Interaction Insights into Carbon Utilization and Element Cycling Functions of Hydrothermarchaeota in Hydrothermal Sediment.</title>
        <authorList>
            <person name="Zhou Z."/>
            <person name="Liu Y."/>
            <person name="Xu W."/>
            <person name="Pan J."/>
            <person name="Luo Z.H."/>
            <person name="Li M."/>
        </authorList>
    </citation>
    <scope>NUCLEOTIDE SEQUENCE [LARGE SCALE GENOMIC DNA]</scope>
    <source>
        <strain evidence="10">SpSt-605</strain>
    </source>
</reference>
<dbReference type="InterPro" id="IPR027417">
    <property type="entry name" value="P-loop_NTPase"/>
</dbReference>
<dbReference type="InterPro" id="IPR003593">
    <property type="entry name" value="AAA+_ATPase"/>
</dbReference>
<keyword evidence="5" id="KW-0547">Nucleotide-binding</keyword>
<dbReference type="FunFam" id="3.40.50.300:FF:000224">
    <property type="entry name" value="Energy-coupling factor transporter ATP-binding protein EcfA"/>
    <property type="match status" value="1"/>
</dbReference>
<protein>
    <submittedName>
        <fullName evidence="10">ABC transporter ATP-binding protein</fullName>
    </submittedName>
</protein>
<evidence type="ECO:0000256" key="2">
    <source>
        <dbReference type="ARBA" id="ARBA00005417"/>
    </source>
</evidence>
<evidence type="ECO:0000256" key="7">
    <source>
        <dbReference type="ARBA" id="ARBA00022967"/>
    </source>
</evidence>
<dbReference type="GO" id="GO:0005524">
    <property type="term" value="F:ATP binding"/>
    <property type="evidence" value="ECO:0007669"/>
    <property type="project" value="UniProtKB-KW"/>
</dbReference>
<organism evidence="10">
    <name type="scientific">Caldimicrobium thiodismutans</name>
    <dbReference type="NCBI Taxonomy" id="1653476"/>
    <lineage>
        <taxon>Bacteria</taxon>
        <taxon>Pseudomonadati</taxon>
        <taxon>Thermodesulfobacteriota</taxon>
        <taxon>Thermodesulfobacteria</taxon>
        <taxon>Thermodesulfobacteriales</taxon>
        <taxon>Thermodesulfobacteriaceae</taxon>
        <taxon>Caldimicrobium</taxon>
    </lineage>
</organism>
<dbReference type="GO" id="GO:0043190">
    <property type="term" value="C:ATP-binding cassette (ABC) transporter complex"/>
    <property type="evidence" value="ECO:0007669"/>
    <property type="project" value="TreeGrafter"/>
</dbReference>
<dbReference type="PANTHER" id="PTHR43553">
    <property type="entry name" value="HEAVY METAL TRANSPORTER"/>
    <property type="match status" value="1"/>
</dbReference>
<dbReference type="GO" id="GO:0042626">
    <property type="term" value="F:ATPase-coupled transmembrane transporter activity"/>
    <property type="evidence" value="ECO:0007669"/>
    <property type="project" value="TreeGrafter"/>
</dbReference>
<dbReference type="InterPro" id="IPR003439">
    <property type="entry name" value="ABC_transporter-like_ATP-bd"/>
</dbReference>
<dbReference type="EMBL" id="DSZU01000125">
    <property type="protein sequence ID" value="HGV55800.1"/>
    <property type="molecule type" value="Genomic_DNA"/>
</dbReference>
<sequence>MDPSLRLRIDIRHFSFSESNFSLRDIKFEVKRGEGIALLGPSGAGKSTLLRLLDGLYKNFEGEILLDGKEIRHLSPKEIYSKMGLLFQNPEEQLFAEVVFEDVAFGPRNMGWSKEEVTKAVERALQLVELEGYEGRLIRNLSFGEKKRVALAGLLAMGQEILLLDEPTLGLDPLLEKKFVELLQKLKRQGVTLIVATHNVDLVPYFAEKVLIIYGGRLVAIGSPREVFQGLDLSPYHLRPPLVTLLFKELNGHIPHLPLTLEEARTYLQKLLFSSKQE</sequence>
<keyword evidence="4" id="KW-1003">Cell membrane</keyword>
<keyword evidence="7" id="KW-1278">Translocase</keyword>
<evidence type="ECO:0000256" key="5">
    <source>
        <dbReference type="ARBA" id="ARBA00022741"/>
    </source>
</evidence>
<dbReference type="PROSITE" id="PS00211">
    <property type="entry name" value="ABC_TRANSPORTER_1"/>
    <property type="match status" value="1"/>
</dbReference>
<dbReference type="AlphaFoldDB" id="A0A832GNT3"/>
<evidence type="ECO:0000256" key="6">
    <source>
        <dbReference type="ARBA" id="ARBA00022840"/>
    </source>
</evidence>
<dbReference type="Gene3D" id="3.40.50.300">
    <property type="entry name" value="P-loop containing nucleotide triphosphate hydrolases"/>
    <property type="match status" value="1"/>
</dbReference>
<dbReference type="SMART" id="SM00382">
    <property type="entry name" value="AAA"/>
    <property type="match status" value="1"/>
</dbReference>